<feature type="domain" description="Mur ligase C-terminal" evidence="10">
    <location>
        <begin position="337"/>
        <end position="461"/>
    </location>
</feature>
<dbReference type="Gene3D" id="3.40.1190.10">
    <property type="entry name" value="Mur-like, catalytic domain"/>
    <property type="match status" value="1"/>
</dbReference>
<dbReference type="HAMAP" id="MF_00208">
    <property type="entry name" value="MurE"/>
    <property type="match status" value="1"/>
</dbReference>
<keyword evidence="7" id="KW-0963">Cytoplasm</keyword>
<dbReference type="InterPro" id="IPR013221">
    <property type="entry name" value="Mur_ligase_cen"/>
</dbReference>
<comment type="catalytic activity">
    <reaction evidence="7">
        <text>UDP-N-acetyl-alpha-D-muramoyl-L-alanyl-D-glutamate + meso-2,6-diaminopimelate + ATP = UDP-N-acetyl-alpha-D-muramoyl-L-alanyl-gamma-D-glutamyl-meso-2,6-diaminopimelate + ADP + phosphate + H(+)</text>
        <dbReference type="Rhea" id="RHEA:23676"/>
        <dbReference type="ChEBI" id="CHEBI:15378"/>
        <dbReference type="ChEBI" id="CHEBI:30616"/>
        <dbReference type="ChEBI" id="CHEBI:43474"/>
        <dbReference type="ChEBI" id="CHEBI:57791"/>
        <dbReference type="ChEBI" id="CHEBI:83900"/>
        <dbReference type="ChEBI" id="CHEBI:83905"/>
        <dbReference type="ChEBI" id="CHEBI:456216"/>
        <dbReference type="EC" id="6.3.2.13"/>
    </reaction>
</comment>
<gene>
    <name evidence="7" type="primary">murE</name>
    <name evidence="12" type="ORF">HK18_10440</name>
</gene>
<keyword evidence="4 7" id="KW-0573">Peptidoglycan synthesis</keyword>
<dbReference type="InterPro" id="IPR000713">
    <property type="entry name" value="Mur_ligase_N"/>
</dbReference>
<dbReference type="GO" id="GO:0071555">
    <property type="term" value="P:cell wall organization"/>
    <property type="evidence" value="ECO:0007669"/>
    <property type="project" value="UniProtKB-KW"/>
</dbReference>
<feature type="binding site" evidence="7">
    <location>
        <position position="27"/>
    </location>
    <ligand>
        <name>UDP-N-acetyl-alpha-D-muramoyl-L-alanyl-D-glutamate</name>
        <dbReference type="ChEBI" id="CHEBI:83900"/>
    </ligand>
</feature>
<feature type="binding site" evidence="7">
    <location>
        <position position="387"/>
    </location>
    <ligand>
        <name>meso-2,6-diaminopimelate</name>
        <dbReference type="ChEBI" id="CHEBI:57791"/>
    </ligand>
</feature>
<evidence type="ECO:0000256" key="8">
    <source>
        <dbReference type="RuleBase" id="RU004135"/>
    </source>
</evidence>
<comment type="similarity">
    <text evidence="1 7">Belongs to the MurCDEF family. MurE subfamily.</text>
</comment>
<comment type="pathway">
    <text evidence="7 8">Cell wall biogenesis; peptidoglycan biosynthesis.</text>
</comment>
<dbReference type="GO" id="GO:0009252">
    <property type="term" value="P:peptidoglycan biosynthetic process"/>
    <property type="evidence" value="ECO:0007669"/>
    <property type="project" value="UniProtKB-UniRule"/>
</dbReference>
<dbReference type="NCBIfam" id="TIGR01085">
    <property type="entry name" value="murE"/>
    <property type="match status" value="1"/>
</dbReference>
<dbReference type="EC" id="6.3.2.13" evidence="7"/>
<dbReference type="Pfam" id="PF01225">
    <property type="entry name" value="Mur_ligase"/>
    <property type="match status" value="1"/>
</dbReference>
<reference evidence="13" key="1">
    <citation type="submission" date="2014-06" db="EMBL/GenBank/DDBJ databases">
        <authorList>
            <person name="Winans N.J."/>
            <person name="Newell P.D."/>
            <person name="Douglas A.E."/>
        </authorList>
    </citation>
    <scope>NUCLEOTIDE SEQUENCE [LARGE SCALE GENOMIC DNA]</scope>
    <source>
        <strain evidence="13">DmL_052</strain>
    </source>
</reference>
<dbReference type="GO" id="GO:0000287">
    <property type="term" value="F:magnesium ion binding"/>
    <property type="evidence" value="ECO:0007669"/>
    <property type="project" value="UniProtKB-UniRule"/>
</dbReference>
<dbReference type="InterPro" id="IPR035911">
    <property type="entry name" value="MurE/MurF_N"/>
</dbReference>
<evidence type="ECO:0000256" key="4">
    <source>
        <dbReference type="ARBA" id="ARBA00022984"/>
    </source>
</evidence>
<evidence type="ECO:0000259" key="9">
    <source>
        <dbReference type="Pfam" id="PF01225"/>
    </source>
</evidence>
<dbReference type="InterPro" id="IPR036615">
    <property type="entry name" value="Mur_ligase_C_dom_sf"/>
</dbReference>
<dbReference type="RefSeq" id="WP_008853091.1">
    <property type="nucleotide sequence ID" value="NZ_JOPB01000007.1"/>
</dbReference>
<dbReference type="Gene3D" id="3.40.1390.10">
    <property type="entry name" value="MurE/MurF, N-terminal domain"/>
    <property type="match status" value="1"/>
</dbReference>
<feature type="binding site" evidence="7">
    <location>
        <begin position="411"/>
        <end position="414"/>
    </location>
    <ligand>
        <name>meso-2,6-diaminopimelate</name>
        <dbReference type="ChEBI" id="CHEBI:57791"/>
    </ligand>
</feature>
<dbReference type="GO" id="GO:0008360">
    <property type="term" value="P:regulation of cell shape"/>
    <property type="evidence" value="ECO:0007669"/>
    <property type="project" value="UniProtKB-KW"/>
</dbReference>
<dbReference type="GO" id="GO:0051301">
    <property type="term" value="P:cell division"/>
    <property type="evidence" value="ECO:0007669"/>
    <property type="project" value="UniProtKB-KW"/>
</dbReference>
<dbReference type="GO" id="GO:0005737">
    <property type="term" value="C:cytoplasm"/>
    <property type="evidence" value="ECO:0007669"/>
    <property type="project" value="UniProtKB-SubCell"/>
</dbReference>
<dbReference type="Pfam" id="PF08245">
    <property type="entry name" value="Mur_ligase_M"/>
    <property type="match status" value="1"/>
</dbReference>
<organism evidence="12 13">
    <name type="scientific">Commensalibacter intestini</name>
    <dbReference type="NCBI Taxonomy" id="479936"/>
    <lineage>
        <taxon>Bacteria</taxon>
        <taxon>Pseudomonadati</taxon>
        <taxon>Pseudomonadota</taxon>
        <taxon>Alphaproteobacteria</taxon>
        <taxon>Acetobacterales</taxon>
        <taxon>Acetobacteraceae</taxon>
    </lineage>
</organism>
<evidence type="ECO:0000256" key="3">
    <source>
        <dbReference type="ARBA" id="ARBA00022960"/>
    </source>
</evidence>
<feature type="binding site" evidence="7">
    <location>
        <position position="188"/>
    </location>
    <ligand>
        <name>UDP-N-acetyl-alpha-D-muramoyl-L-alanyl-D-glutamate</name>
        <dbReference type="ChEBI" id="CHEBI:83900"/>
    </ligand>
</feature>
<evidence type="ECO:0000256" key="6">
    <source>
        <dbReference type="ARBA" id="ARBA00023316"/>
    </source>
</evidence>
<dbReference type="SUPFAM" id="SSF63418">
    <property type="entry name" value="MurE/MurF N-terminal domain"/>
    <property type="match status" value="1"/>
</dbReference>
<dbReference type="Gene3D" id="3.90.190.20">
    <property type="entry name" value="Mur ligase, C-terminal domain"/>
    <property type="match status" value="1"/>
</dbReference>
<evidence type="ECO:0000259" key="10">
    <source>
        <dbReference type="Pfam" id="PF02875"/>
    </source>
</evidence>
<dbReference type="Proteomes" id="UP000194946">
    <property type="component" value="Unassembled WGS sequence"/>
</dbReference>
<dbReference type="InterPro" id="IPR036565">
    <property type="entry name" value="Mur-like_cat_sf"/>
</dbReference>
<feature type="modified residue" description="N6-carboxylysine" evidence="7">
    <location>
        <position position="220"/>
    </location>
</feature>
<keyword evidence="3 7" id="KW-0133">Cell shape</keyword>
<feature type="binding site" evidence="7">
    <location>
        <begin position="109"/>
        <end position="115"/>
    </location>
    <ligand>
        <name>ATP</name>
        <dbReference type="ChEBI" id="CHEBI:30616"/>
    </ligand>
</feature>
<dbReference type="NCBIfam" id="NF001124">
    <property type="entry name" value="PRK00139.1-2"/>
    <property type="match status" value="1"/>
</dbReference>
<dbReference type="SUPFAM" id="SSF53244">
    <property type="entry name" value="MurD-like peptide ligases, peptide-binding domain"/>
    <property type="match status" value="1"/>
</dbReference>
<comment type="cofactor">
    <cofactor evidence="7">
        <name>Mg(2+)</name>
        <dbReference type="ChEBI" id="CHEBI:18420"/>
    </cofactor>
</comment>
<evidence type="ECO:0000256" key="5">
    <source>
        <dbReference type="ARBA" id="ARBA00023306"/>
    </source>
</evidence>
<keyword evidence="7" id="KW-0547">Nucleotide-binding</keyword>
<keyword evidence="7 12" id="KW-0436">Ligase</keyword>
<dbReference type="PANTHER" id="PTHR23135:SF4">
    <property type="entry name" value="UDP-N-ACETYLMURAMOYL-L-ALANYL-D-GLUTAMATE--2,6-DIAMINOPIMELATE LIGASE MURE HOMOLOG, CHLOROPLASTIC"/>
    <property type="match status" value="1"/>
</dbReference>
<accession>A0A251ZUV5</accession>
<evidence type="ECO:0000313" key="13">
    <source>
        <dbReference type="Proteomes" id="UP000194946"/>
    </source>
</evidence>
<dbReference type="Pfam" id="PF02875">
    <property type="entry name" value="Mur_ligase_C"/>
    <property type="match status" value="1"/>
</dbReference>
<proteinExistence type="inferred from homology"/>
<keyword evidence="2 7" id="KW-0132">Cell division</keyword>
<dbReference type="UniPathway" id="UPA00219"/>
<dbReference type="InterPro" id="IPR005761">
    <property type="entry name" value="UDP-N-AcMur-Glu-dNH2Pim_ligase"/>
</dbReference>
<comment type="function">
    <text evidence="7">Catalyzes the addition of meso-diaminopimelic acid to the nucleotide precursor UDP-N-acetylmuramoyl-L-alanyl-D-glutamate (UMAG) in the biosynthesis of bacterial cell-wall peptidoglycan.</text>
</comment>
<feature type="binding site" evidence="7">
    <location>
        <begin position="153"/>
        <end position="154"/>
    </location>
    <ligand>
        <name>UDP-N-acetyl-alpha-D-muramoyl-L-alanyl-D-glutamate</name>
        <dbReference type="ChEBI" id="CHEBI:83900"/>
    </ligand>
</feature>
<evidence type="ECO:0000256" key="1">
    <source>
        <dbReference type="ARBA" id="ARBA00005898"/>
    </source>
</evidence>
<evidence type="ECO:0000256" key="7">
    <source>
        <dbReference type="HAMAP-Rule" id="MF_00208"/>
    </source>
</evidence>
<feature type="binding site" evidence="7">
    <location>
        <position position="459"/>
    </location>
    <ligand>
        <name>meso-2,6-diaminopimelate</name>
        <dbReference type="ChEBI" id="CHEBI:57791"/>
    </ligand>
</feature>
<dbReference type="AlphaFoldDB" id="A0A251ZUV5"/>
<feature type="short sequence motif" description="Meso-diaminopimelate recognition motif" evidence="7">
    <location>
        <begin position="411"/>
        <end position="414"/>
    </location>
</feature>
<feature type="domain" description="Mur ligase central" evidence="11">
    <location>
        <begin position="107"/>
        <end position="314"/>
    </location>
</feature>
<protein>
    <recommendedName>
        <fullName evidence="7">UDP-N-acetylmuramoyl-L-alanyl-D-glutamate--2,6-diaminopimelate ligase</fullName>
        <ecNumber evidence="7">6.3.2.13</ecNumber>
    </recommendedName>
    <alternativeName>
        <fullName evidence="7">Meso-A2pm-adding enzyme</fullName>
    </alternativeName>
    <alternativeName>
        <fullName evidence="7">Meso-diaminopimelate-adding enzyme</fullName>
    </alternativeName>
    <alternativeName>
        <fullName evidence="7">UDP-MurNAc-L-Ala-D-Glu:meso-diaminopimelate ligase</fullName>
    </alternativeName>
    <alternativeName>
        <fullName evidence="7">UDP-MurNAc-tripeptide synthetase</fullName>
    </alternativeName>
    <alternativeName>
        <fullName evidence="7">UDP-N-acetylmuramyl-tripeptide synthetase</fullName>
    </alternativeName>
</protein>
<feature type="binding site" evidence="7">
    <location>
        <position position="463"/>
    </location>
    <ligand>
        <name>meso-2,6-diaminopimelate</name>
        <dbReference type="ChEBI" id="CHEBI:57791"/>
    </ligand>
</feature>
<feature type="binding site" evidence="7">
    <location>
        <position position="29"/>
    </location>
    <ligand>
        <name>UDP-N-acetyl-alpha-D-muramoyl-L-alanyl-D-glutamate</name>
        <dbReference type="ChEBI" id="CHEBI:83900"/>
    </ligand>
</feature>
<dbReference type="PANTHER" id="PTHR23135">
    <property type="entry name" value="MUR LIGASE FAMILY MEMBER"/>
    <property type="match status" value="1"/>
</dbReference>
<dbReference type="InterPro" id="IPR004101">
    <property type="entry name" value="Mur_ligase_C"/>
</dbReference>
<comment type="caution">
    <text evidence="7">Lacks conserved residue(s) required for the propagation of feature annotation.</text>
</comment>
<comment type="PTM">
    <text evidence="7">Carboxylation is probably crucial for Mg(2+) binding and, consequently, for the gamma-phosphate positioning of ATP.</text>
</comment>
<evidence type="ECO:0000313" key="12">
    <source>
        <dbReference type="EMBL" id="OUI78432.1"/>
    </source>
</evidence>
<keyword evidence="7" id="KW-0067">ATP-binding</keyword>
<keyword evidence="6 7" id="KW-0961">Cell wall biogenesis/degradation</keyword>
<feature type="domain" description="Mur ligase N-terminal catalytic" evidence="9">
    <location>
        <begin position="21"/>
        <end position="65"/>
    </location>
</feature>
<comment type="caution">
    <text evidence="12">The sequence shown here is derived from an EMBL/GenBank/DDBJ whole genome shotgun (WGS) entry which is preliminary data.</text>
</comment>
<keyword evidence="13" id="KW-1185">Reference proteome</keyword>
<evidence type="ECO:0000256" key="2">
    <source>
        <dbReference type="ARBA" id="ARBA00022618"/>
    </source>
</evidence>
<name>A0A251ZUV5_9PROT</name>
<feature type="binding site" evidence="7">
    <location>
        <position position="186"/>
    </location>
    <ligand>
        <name>UDP-N-acetyl-alpha-D-muramoyl-L-alanyl-D-glutamate</name>
        <dbReference type="ChEBI" id="CHEBI:83900"/>
    </ligand>
</feature>
<keyword evidence="7" id="KW-0460">Magnesium</keyword>
<dbReference type="SUPFAM" id="SSF53623">
    <property type="entry name" value="MurD-like peptide ligases, catalytic domain"/>
    <property type="match status" value="1"/>
</dbReference>
<feature type="binding site" evidence="7">
    <location>
        <position position="180"/>
    </location>
    <ligand>
        <name>UDP-N-acetyl-alpha-D-muramoyl-L-alanyl-D-glutamate</name>
        <dbReference type="ChEBI" id="CHEBI:83900"/>
    </ligand>
</feature>
<dbReference type="NCBIfam" id="NF001126">
    <property type="entry name" value="PRK00139.1-4"/>
    <property type="match status" value="1"/>
</dbReference>
<dbReference type="GO" id="GO:0008765">
    <property type="term" value="F:UDP-N-acetylmuramoylalanyl-D-glutamate-2,6-diaminopimelate ligase activity"/>
    <property type="evidence" value="ECO:0007669"/>
    <property type="project" value="UniProtKB-UniRule"/>
</dbReference>
<dbReference type="GO" id="GO:0005524">
    <property type="term" value="F:ATP binding"/>
    <property type="evidence" value="ECO:0007669"/>
    <property type="project" value="UniProtKB-UniRule"/>
</dbReference>
<dbReference type="EMBL" id="JOPB01000007">
    <property type="protein sequence ID" value="OUI78432.1"/>
    <property type="molecule type" value="Genomic_DNA"/>
</dbReference>
<comment type="subcellular location">
    <subcellularLocation>
        <location evidence="7 8">Cytoplasm</location>
    </subcellularLocation>
</comment>
<keyword evidence="5 7" id="KW-0131">Cell cycle</keyword>
<sequence length="488" mass="53818">MTSLNSLLHHVQLPLVPNDAEITGITLDSRKVQKGYLFAALPGAKSNGCDYIDVAIQKGAQAILLPTGVTFPETNSCIPIHCDNPRYILSLIAAFFFPKHPKHQVAITGTNGKTSTADFIRQIWQLQNYKSATIGTLGVISNTDYHYTGPVLTTPDSIMVHEILTDLVNHDVQHLALEASSHGLDQYRLDGLTIEAAGFTNLTRDHLDYHHDFQHYLEAKLRLFKHILPIDGIAAINADMDQNALKQITQAILEHKQELRLVGEQGQFLKLLSVTPLPEGQKLEIKTVYNEIFSVTIPLLGRYQVDNILLAMALIAKNEHDIANFVPLLPHLKGVRGRMEQAAILSNGAAIYVDYAHTPDALAHLLQSLRPHTHHNLYVIFGAGGDRDTGKRPLMAQEADKYADYVIITDDNPRTENPNLIRQEVKTGAPTALEIAGREEAIAQTIKKLQTGDILVVAGKGHEQGQIIGSVVHPFDDVTIIKKHASCL</sequence>
<evidence type="ECO:0000259" key="11">
    <source>
        <dbReference type="Pfam" id="PF08245"/>
    </source>
</evidence>